<dbReference type="Proteomes" id="UP001217776">
    <property type="component" value="Unassembled WGS sequence"/>
</dbReference>
<evidence type="ECO:0000313" key="3">
    <source>
        <dbReference type="Proteomes" id="UP001217776"/>
    </source>
</evidence>
<accession>A0AAP3SEW1</accession>
<protein>
    <submittedName>
        <fullName evidence="2">Uncharacterized protein</fullName>
    </submittedName>
</protein>
<reference evidence="2" key="1">
    <citation type="submission" date="2022-10" db="EMBL/GenBank/DDBJ databases">
        <title>Human gut microbiome strain richness.</title>
        <authorList>
            <person name="Chen-Liaw A."/>
        </authorList>
    </citation>
    <scope>NUCLEOTIDE SEQUENCE</scope>
    <source>
        <strain evidence="2">1001283st1_A3_1001283B150304_161114</strain>
    </source>
</reference>
<proteinExistence type="predicted"/>
<sequence>MSSVVLAGDDTGSSRVNCGSVEIPALPPLPCAVLFAVPGMPARSFTGPMSAVAEAGMAPSYNVRDTTARDGLIGDSRLNPFPRTARSRAGKD</sequence>
<gene>
    <name evidence="2" type="ORF">PO127_15795</name>
</gene>
<comment type="caution">
    <text evidence="2">The sequence shown here is derived from an EMBL/GenBank/DDBJ whole genome shotgun (WGS) entry which is preliminary data.</text>
</comment>
<feature type="region of interest" description="Disordered" evidence="1">
    <location>
        <begin position="68"/>
        <end position="92"/>
    </location>
</feature>
<dbReference type="AlphaFoldDB" id="A0AAP3SEW1"/>
<dbReference type="EMBL" id="JAQNVG010000026">
    <property type="protein sequence ID" value="MDC2237204.1"/>
    <property type="molecule type" value="Genomic_DNA"/>
</dbReference>
<evidence type="ECO:0000256" key="1">
    <source>
        <dbReference type="SAM" id="MobiDB-lite"/>
    </source>
</evidence>
<organism evidence="2 3">
    <name type="scientific">Bacteroides thetaiotaomicron</name>
    <dbReference type="NCBI Taxonomy" id="818"/>
    <lineage>
        <taxon>Bacteria</taxon>
        <taxon>Pseudomonadati</taxon>
        <taxon>Bacteroidota</taxon>
        <taxon>Bacteroidia</taxon>
        <taxon>Bacteroidales</taxon>
        <taxon>Bacteroidaceae</taxon>
        <taxon>Bacteroides</taxon>
    </lineage>
</organism>
<dbReference type="RefSeq" id="WP_171059016.1">
    <property type="nucleotide sequence ID" value="NZ_JADNHU010000004.1"/>
</dbReference>
<name>A0AAP3SEW1_BACT4</name>
<evidence type="ECO:0000313" key="2">
    <source>
        <dbReference type="EMBL" id="MDC2237204.1"/>
    </source>
</evidence>